<dbReference type="PANTHER" id="PTHR45948:SF2">
    <property type="entry name" value="DUAL SPECIFICITY PROTEIN PHOSPHATASE"/>
    <property type="match status" value="1"/>
</dbReference>
<dbReference type="Gene3D" id="3.90.190.10">
    <property type="entry name" value="Protein tyrosine phosphatase superfamily"/>
    <property type="match status" value="1"/>
</dbReference>
<dbReference type="GO" id="GO:0004722">
    <property type="term" value="F:protein serine/threonine phosphatase activity"/>
    <property type="evidence" value="ECO:0007669"/>
    <property type="project" value="UniProtKB-EC"/>
</dbReference>
<comment type="catalytic activity">
    <reaction evidence="4">
        <text>O-phospho-L-seryl-[protein] + H2O = L-seryl-[protein] + phosphate</text>
        <dbReference type="Rhea" id="RHEA:20629"/>
        <dbReference type="Rhea" id="RHEA-COMP:9863"/>
        <dbReference type="Rhea" id="RHEA-COMP:11604"/>
        <dbReference type="ChEBI" id="CHEBI:15377"/>
        <dbReference type="ChEBI" id="CHEBI:29999"/>
        <dbReference type="ChEBI" id="CHEBI:43474"/>
        <dbReference type="ChEBI" id="CHEBI:83421"/>
        <dbReference type="EC" id="3.1.3.16"/>
    </reaction>
</comment>
<evidence type="ECO:0000313" key="8">
    <source>
        <dbReference type="EMBL" id="USP76194.1"/>
    </source>
</evidence>
<dbReference type="EMBL" id="CP089275">
    <property type="protein sequence ID" value="USP76194.1"/>
    <property type="molecule type" value="Genomic_DNA"/>
</dbReference>
<evidence type="ECO:0000256" key="3">
    <source>
        <dbReference type="ARBA" id="ARBA00022912"/>
    </source>
</evidence>
<name>A0A9Q9DRY6_CURCL</name>
<feature type="domain" description="Tyrosine-protein phosphatase" evidence="6">
    <location>
        <begin position="135"/>
        <end position="283"/>
    </location>
</feature>
<dbReference type="InterPro" id="IPR029021">
    <property type="entry name" value="Prot-tyrosine_phosphatase-like"/>
</dbReference>
<comment type="catalytic activity">
    <reaction evidence="5">
        <text>O-phospho-L-threonyl-[protein] + H2O = L-threonyl-[protein] + phosphate</text>
        <dbReference type="Rhea" id="RHEA:47004"/>
        <dbReference type="Rhea" id="RHEA-COMP:11060"/>
        <dbReference type="Rhea" id="RHEA-COMP:11605"/>
        <dbReference type="ChEBI" id="CHEBI:15377"/>
        <dbReference type="ChEBI" id="CHEBI:30013"/>
        <dbReference type="ChEBI" id="CHEBI:43474"/>
        <dbReference type="ChEBI" id="CHEBI:61977"/>
        <dbReference type="EC" id="3.1.3.16"/>
    </reaction>
</comment>
<dbReference type="PANTHER" id="PTHR45948">
    <property type="entry name" value="DUAL SPECIFICITY PROTEIN PHOSPHATASE DDB_G0269404-RELATED"/>
    <property type="match status" value="1"/>
</dbReference>
<keyword evidence="3" id="KW-0904">Protein phosphatase</keyword>
<dbReference type="Pfam" id="PF00782">
    <property type="entry name" value="DSPc"/>
    <property type="match status" value="1"/>
</dbReference>
<dbReference type="InterPro" id="IPR020422">
    <property type="entry name" value="TYR_PHOSPHATASE_DUAL_dom"/>
</dbReference>
<dbReference type="GO" id="GO:0005829">
    <property type="term" value="C:cytosol"/>
    <property type="evidence" value="ECO:0007669"/>
    <property type="project" value="TreeGrafter"/>
</dbReference>
<evidence type="ECO:0000256" key="5">
    <source>
        <dbReference type="ARBA" id="ARBA00048336"/>
    </source>
</evidence>
<dbReference type="InterPro" id="IPR000340">
    <property type="entry name" value="Dual-sp_phosphatase_cat-dom"/>
</dbReference>
<comment type="similarity">
    <text evidence="1">Belongs to the protein-tyrosine phosphatase family. Non-receptor class dual specificity subfamily.</text>
</comment>
<dbReference type="InterPro" id="IPR000387">
    <property type="entry name" value="Tyr_Pase_dom"/>
</dbReference>
<evidence type="ECO:0000256" key="4">
    <source>
        <dbReference type="ARBA" id="ARBA00047761"/>
    </source>
</evidence>
<evidence type="ECO:0000256" key="2">
    <source>
        <dbReference type="ARBA" id="ARBA00022801"/>
    </source>
</evidence>
<dbReference type="PROSITE" id="PS00383">
    <property type="entry name" value="TYR_PHOSPHATASE_1"/>
    <property type="match status" value="1"/>
</dbReference>
<dbReference type="CDD" id="cd14518">
    <property type="entry name" value="DSP_fungal_YVH1"/>
    <property type="match status" value="1"/>
</dbReference>
<keyword evidence="2" id="KW-0378">Hydrolase</keyword>
<dbReference type="SMART" id="SM00195">
    <property type="entry name" value="DSPc"/>
    <property type="match status" value="1"/>
</dbReference>
<dbReference type="GO" id="GO:0007165">
    <property type="term" value="P:signal transduction"/>
    <property type="evidence" value="ECO:0007669"/>
    <property type="project" value="TreeGrafter"/>
</dbReference>
<gene>
    <name evidence="8" type="ORF">yc1106_03468</name>
</gene>
<evidence type="ECO:0000259" key="6">
    <source>
        <dbReference type="PROSITE" id="PS50054"/>
    </source>
</evidence>
<proteinExistence type="inferred from homology"/>
<organism evidence="8 9">
    <name type="scientific">Curvularia clavata</name>
    <dbReference type="NCBI Taxonomy" id="95742"/>
    <lineage>
        <taxon>Eukaryota</taxon>
        <taxon>Fungi</taxon>
        <taxon>Dikarya</taxon>
        <taxon>Ascomycota</taxon>
        <taxon>Pezizomycotina</taxon>
        <taxon>Dothideomycetes</taxon>
        <taxon>Pleosporomycetidae</taxon>
        <taxon>Pleosporales</taxon>
        <taxon>Pleosporineae</taxon>
        <taxon>Pleosporaceae</taxon>
        <taxon>Curvularia</taxon>
    </lineage>
</organism>
<dbReference type="Proteomes" id="UP001056012">
    <property type="component" value="Chromosome 2"/>
</dbReference>
<dbReference type="GO" id="GO:0004725">
    <property type="term" value="F:protein tyrosine phosphatase activity"/>
    <property type="evidence" value="ECO:0007669"/>
    <property type="project" value="TreeGrafter"/>
</dbReference>
<keyword evidence="9" id="KW-1185">Reference proteome</keyword>
<dbReference type="PROSITE" id="PS50054">
    <property type="entry name" value="TYR_PHOSPHATASE_DUAL"/>
    <property type="match status" value="1"/>
</dbReference>
<protein>
    <submittedName>
        <fullName evidence="8">Dual specificity protein phosphatase 1</fullName>
    </submittedName>
</protein>
<feature type="domain" description="Tyrosine specific protein phosphatases" evidence="7">
    <location>
        <begin position="199"/>
        <end position="262"/>
    </location>
</feature>
<evidence type="ECO:0000256" key="1">
    <source>
        <dbReference type="ARBA" id="ARBA00008601"/>
    </source>
</evidence>
<sequence length="328" mass="37106">MLQPISARNLRNHNKNCSANNVSSCGRGTVWHAWDYITEEKANPLHICRMLEVSTTVKVTWLVRIPSALVLHARDNVPQSPFGSSSENPYRTPNSSPLVVIFSEVLQHFGLSKPSLWMSYLLHGSTSHTGMGWVDLVPRCGRIYIGGLYALYQTDLIKAAGITHVLSVIDYDALLQEKFKHLKHFHIRAEDHPNANLLQYFEHGVRYIDEALASKDSEAGGGVFVHCAMGKSRSATLVCAYLIWKYNLSPTAALEQLCEGRPICDPNPGFKEQLEVWSKMCRAETEEEKRRIYECWEKERFTGEVWDWEARVKKQEGEKAGSLSASKL</sequence>
<dbReference type="VEuPathDB" id="FungiDB:yc1106_03468"/>
<dbReference type="OrthoDB" id="10252009at2759"/>
<accession>A0A9Q9DRY6</accession>
<dbReference type="SUPFAM" id="SSF52799">
    <property type="entry name" value="(Phosphotyrosine protein) phosphatases II"/>
    <property type="match status" value="1"/>
</dbReference>
<dbReference type="InterPro" id="IPR016130">
    <property type="entry name" value="Tyr_Pase_AS"/>
</dbReference>
<evidence type="ECO:0000259" key="7">
    <source>
        <dbReference type="PROSITE" id="PS50056"/>
    </source>
</evidence>
<dbReference type="AlphaFoldDB" id="A0A9Q9DRY6"/>
<reference evidence="8" key="1">
    <citation type="submission" date="2021-12" db="EMBL/GenBank/DDBJ databases">
        <title>Curvularia clavata genome.</title>
        <authorList>
            <person name="Cao Y."/>
        </authorList>
    </citation>
    <scope>NUCLEOTIDE SEQUENCE</scope>
    <source>
        <strain evidence="8">Yc1106</strain>
    </source>
</reference>
<evidence type="ECO:0000313" key="9">
    <source>
        <dbReference type="Proteomes" id="UP001056012"/>
    </source>
</evidence>
<dbReference type="PROSITE" id="PS50056">
    <property type="entry name" value="TYR_PHOSPHATASE_2"/>
    <property type="match status" value="1"/>
</dbReference>